<dbReference type="Proteomes" id="UP000003009">
    <property type="component" value="Unassembled WGS sequence"/>
</dbReference>
<dbReference type="HOGENOM" id="CLU_2193423_0_0_4"/>
<protein>
    <submittedName>
        <fullName evidence="1">Uncharacterized protein</fullName>
    </submittedName>
</protein>
<accession>C4GI30</accession>
<dbReference type="RefSeq" id="WP_003793970.1">
    <property type="nucleotide sequence ID" value="NZ_GG665871.1"/>
</dbReference>
<sequence length="108" mass="12880">MEKTNTRARNSARRYRNRDTSSVVEIDLQIIVDKYNKQIELLEKQLAKNPAELSVWSTYYLEKEITFLLDLLVSQSLMDNHHFKQIETLKNKVDEIEAEREKRKVINL</sequence>
<comment type="caution">
    <text evidence="1">The sequence shown here is derived from an EMBL/GenBank/DDBJ whole genome shotgun (WGS) entry which is preliminary data.</text>
</comment>
<proteinExistence type="predicted"/>
<keyword evidence="2" id="KW-1185">Reference proteome</keyword>
<name>C4GI30_9NEIS</name>
<evidence type="ECO:0000313" key="1">
    <source>
        <dbReference type="EMBL" id="EEP68618.1"/>
    </source>
</evidence>
<evidence type="ECO:0000313" key="2">
    <source>
        <dbReference type="Proteomes" id="UP000003009"/>
    </source>
</evidence>
<gene>
    <name evidence="1" type="ORF">GCWU000324_00521</name>
</gene>
<dbReference type="GeneID" id="84907095"/>
<dbReference type="AlphaFoldDB" id="C4GI30"/>
<dbReference type="STRING" id="629741.GCWU000324_00521"/>
<dbReference type="EMBL" id="ACJW02000002">
    <property type="protein sequence ID" value="EEP68618.1"/>
    <property type="molecule type" value="Genomic_DNA"/>
</dbReference>
<reference evidence="1" key="1">
    <citation type="submission" date="2009-04" db="EMBL/GenBank/DDBJ databases">
        <authorList>
            <person name="Weinstock G."/>
            <person name="Sodergren E."/>
            <person name="Clifton S."/>
            <person name="Fulton L."/>
            <person name="Fulton B."/>
            <person name="Courtney L."/>
            <person name="Fronick C."/>
            <person name="Harrison M."/>
            <person name="Strong C."/>
            <person name="Farmer C."/>
            <person name="Delahaunty K."/>
            <person name="Markovic C."/>
            <person name="Hall O."/>
            <person name="Minx P."/>
            <person name="Tomlinson C."/>
            <person name="Mitreva M."/>
            <person name="Nelson J."/>
            <person name="Hou S."/>
            <person name="Wollam A."/>
            <person name="Pepin K.H."/>
            <person name="Johnson M."/>
            <person name="Bhonagiri V."/>
            <person name="Nash W.E."/>
            <person name="Warren W."/>
            <person name="Chinwalla A."/>
            <person name="Mardis E.R."/>
            <person name="Wilson R.K."/>
        </authorList>
    </citation>
    <scope>NUCLEOTIDE SEQUENCE [LARGE SCALE GENOMIC DNA]</scope>
    <source>
        <strain evidence="1">ATCC 51147</strain>
    </source>
</reference>
<organism evidence="1 2">
    <name type="scientific">Kingella oralis ATCC 51147</name>
    <dbReference type="NCBI Taxonomy" id="629741"/>
    <lineage>
        <taxon>Bacteria</taxon>
        <taxon>Pseudomonadati</taxon>
        <taxon>Pseudomonadota</taxon>
        <taxon>Betaproteobacteria</taxon>
        <taxon>Neisseriales</taxon>
        <taxon>Neisseriaceae</taxon>
        <taxon>Kingella</taxon>
    </lineage>
</organism>